<dbReference type="GO" id="GO:0008999">
    <property type="term" value="F:protein-N-terminal-alanine acetyltransferase activity"/>
    <property type="evidence" value="ECO:0007669"/>
    <property type="project" value="TreeGrafter"/>
</dbReference>
<dbReference type="InterPro" id="IPR051908">
    <property type="entry name" value="Ribosomal_N-acetyltransferase"/>
</dbReference>
<keyword evidence="3" id="KW-1185">Reference proteome</keyword>
<dbReference type="STRING" id="525909.Afer_0186"/>
<gene>
    <name evidence="2" type="ordered locus">Afer_0186</name>
</gene>
<dbReference type="InterPro" id="IPR016181">
    <property type="entry name" value="Acyl_CoA_acyltransferase"/>
</dbReference>
<proteinExistence type="predicted"/>
<reference evidence="2 3" key="1">
    <citation type="journal article" date="2009" name="Stand. Genomic Sci.">
        <title>Complete genome sequence of Acidimicrobium ferrooxidans type strain (ICP).</title>
        <authorList>
            <person name="Clum A."/>
            <person name="Nolan M."/>
            <person name="Lang E."/>
            <person name="Glavina Del Rio T."/>
            <person name="Tice H."/>
            <person name="Copeland A."/>
            <person name="Cheng J.F."/>
            <person name="Lucas S."/>
            <person name="Chen F."/>
            <person name="Bruce D."/>
            <person name="Goodwin L."/>
            <person name="Pitluck S."/>
            <person name="Ivanova N."/>
            <person name="Mavrommatis K."/>
            <person name="Mikhailova N."/>
            <person name="Pati A."/>
            <person name="Chen A."/>
            <person name="Palaniappan K."/>
            <person name="Goker M."/>
            <person name="Spring S."/>
            <person name="Land M."/>
            <person name="Hauser L."/>
            <person name="Chang Y.J."/>
            <person name="Jeffries C.C."/>
            <person name="Chain P."/>
            <person name="Bristow J."/>
            <person name="Eisen J.A."/>
            <person name="Markowitz V."/>
            <person name="Hugenholtz P."/>
            <person name="Kyrpides N.C."/>
            <person name="Klenk H.P."/>
            <person name="Lapidus A."/>
        </authorList>
    </citation>
    <scope>NUCLEOTIDE SEQUENCE [LARGE SCALE GENOMIC DNA]</scope>
    <source>
        <strain evidence="3">DSM 10331 / JCM 15462 / NBRC 103882 / ICP</strain>
    </source>
</reference>
<organism evidence="2 3">
    <name type="scientific">Acidimicrobium ferrooxidans (strain DSM 10331 / JCM 15462 / NBRC 103882 / ICP)</name>
    <dbReference type="NCBI Taxonomy" id="525909"/>
    <lineage>
        <taxon>Bacteria</taxon>
        <taxon>Bacillati</taxon>
        <taxon>Actinomycetota</taxon>
        <taxon>Acidimicrobiia</taxon>
        <taxon>Acidimicrobiales</taxon>
        <taxon>Acidimicrobiaceae</taxon>
        <taxon>Acidimicrobium</taxon>
    </lineage>
</organism>
<dbReference type="PANTHER" id="PTHR43441">
    <property type="entry name" value="RIBOSOMAL-PROTEIN-SERINE ACETYLTRANSFERASE"/>
    <property type="match status" value="1"/>
</dbReference>
<evidence type="ECO:0000313" key="2">
    <source>
        <dbReference type="EMBL" id="ACU53155.1"/>
    </source>
</evidence>
<dbReference type="PROSITE" id="PS51186">
    <property type="entry name" value="GNAT"/>
    <property type="match status" value="1"/>
</dbReference>
<dbReference type="RefSeq" id="WP_015797660.1">
    <property type="nucleotide sequence ID" value="NC_013124.1"/>
</dbReference>
<dbReference type="InterPro" id="IPR000182">
    <property type="entry name" value="GNAT_dom"/>
</dbReference>
<protein>
    <submittedName>
        <fullName evidence="2">GCN5-related N-acetyltransferase</fullName>
    </submittedName>
</protein>
<dbReference type="Pfam" id="PF13302">
    <property type="entry name" value="Acetyltransf_3"/>
    <property type="match status" value="1"/>
</dbReference>
<feature type="domain" description="N-acetyltransferase" evidence="1">
    <location>
        <begin position="14"/>
        <end position="165"/>
    </location>
</feature>
<dbReference type="PANTHER" id="PTHR43441:SF6">
    <property type="entry name" value="N-ACETYLTRANSFERASE DOMAIN-CONTAINING PROTEIN"/>
    <property type="match status" value="1"/>
</dbReference>
<dbReference type="GO" id="GO:0005737">
    <property type="term" value="C:cytoplasm"/>
    <property type="evidence" value="ECO:0007669"/>
    <property type="project" value="TreeGrafter"/>
</dbReference>
<evidence type="ECO:0000313" key="3">
    <source>
        <dbReference type="Proteomes" id="UP000000771"/>
    </source>
</evidence>
<dbReference type="OrthoDB" id="4543915at2"/>
<keyword evidence="2" id="KW-0808">Transferase</keyword>
<dbReference type="AlphaFoldDB" id="C7M257"/>
<dbReference type="eggNOG" id="COG1670">
    <property type="taxonomic scope" value="Bacteria"/>
</dbReference>
<name>C7M257_ACIFD</name>
<dbReference type="Proteomes" id="UP000000771">
    <property type="component" value="Chromosome"/>
</dbReference>
<accession>C7M257</accession>
<dbReference type="KEGG" id="afo:Afer_0186"/>
<dbReference type="SUPFAM" id="SSF55729">
    <property type="entry name" value="Acyl-CoA N-acyltransferases (Nat)"/>
    <property type="match status" value="1"/>
</dbReference>
<evidence type="ECO:0000259" key="1">
    <source>
        <dbReference type="PROSITE" id="PS51186"/>
    </source>
</evidence>
<dbReference type="EMBL" id="CP001631">
    <property type="protein sequence ID" value="ACU53155.1"/>
    <property type="molecule type" value="Genomic_DNA"/>
</dbReference>
<dbReference type="Gene3D" id="3.40.630.30">
    <property type="match status" value="1"/>
</dbReference>
<dbReference type="GO" id="GO:1990189">
    <property type="term" value="F:protein N-terminal-serine acetyltransferase activity"/>
    <property type="evidence" value="ECO:0007669"/>
    <property type="project" value="TreeGrafter"/>
</dbReference>
<dbReference type="HOGENOM" id="CLU_1599157_0_0_11"/>
<sequence length="166" mass="17489">MDRAAVELRWCSVDLLRAIATAERAPDWAPDFPDDIDRGVAQRFLELHEAGVGPEFPFGPFVIVDLAKGVVVGSIGAHGNPINGEVEIGYDVIKSERGRGIATAAILSLTATLSAEPGVEVIVARVARHNTPSARALLAAGFVQRPAAPTVGFDAFELVASPSVEH</sequence>